<dbReference type="AlphaFoldDB" id="A0A1G5SFZ6"/>
<proteinExistence type="predicted"/>
<reference evidence="1 2" key="1">
    <citation type="submission" date="2016-10" db="EMBL/GenBank/DDBJ databases">
        <authorList>
            <person name="de Groot N.N."/>
        </authorList>
    </citation>
    <scope>NUCLEOTIDE SEQUENCE [LARGE SCALE GENOMIC DNA]</scope>
    <source>
        <strain evidence="1">1</strain>
    </source>
</reference>
<dbReference type="STRING" id="51642.NSMM_490003"/>
<keyword evidence="2" id="KW-1185">Reference proteome</keyword>
<dbReference type="Proteomes" id="UP000198729">
    <property type="component" value="Unassembled WGS sequence"/>
</dbReference>
<organism evidence="1 2">
    <name type="scientific">Nitrosomonas mobilis</name>
    <dbReference type="NCBI Taxonomy" id="51642"/>
    <lineage>
        <taxon>Bacteria</taxon>
        <taxon>Pseudomonadati</taxon>
        <taxon>Pseudomonadota</taxon>
        <taxon>Betaproteobacteria</taxon>
        <taxon>Nitrosomonadales</taxon>
        <taxon>Nitrosomonadaceae</taxon>
        <taxon>Nitrosomonas</taxon>
    </lineage>
</organism>
<protein>
    <submittedName>
        <fullName evidence="1">Uncharacterized protein</fullName>
    </submittedName>
</protein>
<dbReference type="EMBL" id="FMWO01000057">
    <property type="protein sequence ID" value="SCZ86114.1"/>
    <property type="molecule type" value="Genomic_DNA"/>
</dbReference>
<evidence type="ECO:0000313" key="1">
    <source>
        <dbReference type="EMBL" id="SCZ86114.1"/>
    </source>
</evidence>
<gene>
    <name evidence="1" type="ORF">NSMM_490003</name>
</gene>
<name>A0A1G5SFZ6_9PROT</name>
<accession>A0A1G5SFZ6</accession>
<sequence length="63" mass="6985">MIKPGYRASTPTNSTHPDLTLLWIAADQSAAIGELARKLPHYRKYSWCLKKMGSTILIKGNGL</sequence>
<evidence type="ECO:0000313" key="2">
    <source>
        <dbReference type="Proteomes" id="UP000198729"/>
    </source>
</evidence>